<dbReference type="EMBL" id="JAFCMP010000223">
    <property type="protein sequence ID" value="KAG5182917.1"/>
    <property type="molecule type" value="Genomic_DNA"/>
</dbReference>
<dbReference type="AlphaFoldDB" id="A0A835YZL7"/>
<reference evidence="1" key="1">
    <citation type="submission" date="2021-02" db="EMBL/GenBank/DDBJ databases">
        <title>First Annotated Genome of the Yellow-green Alga Tribonema minus.</title>
        <authorList>
            <person name="Mahan K.M."/>
        </authorList>
    </citation>
    <scope>NUCLEOTIDE SEQUENCE</scope>
    <source>
        <strain evidence="1">UTEX B ZZ1240</strain>
    </source>
</reference>
<accession>A0A835YZL7</accession>
<sequence>MSVVVANMQSFGDARSRDVFNRNIYQAARAADATSAVSVTHSLHGITAATGSAKGDSLPFEMVKLNAVETAADSFAGRLDVLINDGTDASAGVKVAELSSANAKFVAATMSADFGSSYSAAFTKGVGQDGSTTATVQTLSTGGSGTAVQLNATSDRLFVKAANTDVSGVLTVQGDELSFYQANGGTGAKCDSALKYNYAHGDGLAGSSTGVLQLNLDPLNLLDNAMGTGSFEFNSYTDAGVAQPVLTLGAGAAAGAQTVNFSNANIGVGIAASTTYKLNVAGDTRFGGDSTVTGKLTVGGDLEVQGDLTTISTSTVNVEDKNIVLGNGNTTIGQSDGGGITLGSTSPVTWNYSDSLKAWDANVNVSVDNGKSYFVDGGTNTTADTGATLAATGLSFGADTAQLALGTAATLTKDVLSFTSDDATIQFGTAATISKTGLSSTSTDFALYLGSLKQWKLTREVIDTFDMLTMARMLRALTTHTRSIWVSVDLPEGDPRFCDCASPFEDAIDQPPPTLERLKREARWKTE</sequence>
<evidence type="ECO:0000313" key="2">
    <source>
        <dbReference type="Proteomes" id="UP000664859"/>
    </source>
</evidence>
<protein>
    <submittedName>
        <fullName evidence="1">Uncharacterized protein</fullName>
    </submittedName>
</protein>
<comment type="caution">
    <text evidence="1">The sequence shown here is derived from an EMBL/GenBank/DDBJ whole genome shotgun (WGS) entry which is preliminary data.</text>
</comment>
<gene>
    <name evidence="1" type="ORF">JKP88DRAFT_272885</name>
</gene>
<dbReference type="Proteomes" id="UP000664859">
    <property type="component" value="Unassembled WGS sequence"/>
</dbReference>
<name>A0A835YZL7_9STRA</name>
<organism evidence="1 2">
    <name type="scientific">Tribonema minus</name>
    <dbReference type="NCBI Taxonomy" id="303371"/>
    <lineage>
        <taxon>Eukaryota</taxon>
        <taxon>Sar</taxon>
        <taxon>Stramenopiles</taxon>
        <taxon>Ochrophyta</taxon>
        <taxon>PX clade</taxon>
        <taxon>Xanthophyceae</taxon>
        <taxon>Tribonematales</taxon>
        <taxon>Tribonemataceae</taxon>
        <taxon>Tribonema</taxon>
    </lineage>
</organism>
<evidence type="ECO:0000313" key="1">
    <source>
        <dbReference type="EMBL" id="KAG5182917.1"/>
    </source>
</evidence>
<proteinExistence type="predicted"/>
<keyword evidence="2" id="KW-1185">Reference proteome</keyword>